<accession>A0A933NYE5</accession>
<name>A0A933NYE5_9HYPH</name>
<feature type="domain" description="DUF7793" evidence="1">
    <location>
        <begin position="13"/>
        <end position="125"/>
    </location>
</feature>
<gene>
    <name evidence="2" type="ORF">HY834_09400</name>
</gene>
<organism evidence="2 3">
    <name type="scientific">Devosia nanyangense</name>
    <dbReference type="NCBI Taxonomy" id="1228055"/>
    <lineage>
        <taxon>Bacteria</taxon>
        <taxon>Pseudomonadati</taxon>
        <taxon>Pseudomonadota</taxon>
        <taxon>Alphaproteobacteria</taxon>
        <taxon>Hyphomicrobiales</taxon>
        <taxon>Devosiaceae</taxon>
        <taxon>Devosia</taxon>
    </lineage>
</organism>
<comment type="caution">
    <text evidence="2">The sequence shown here is derived from an EMBL/GenBank/DDBJ whole genome shotgun (WGS) entry which is preliminary data.</text>
</comment>
<evidence type="ECO:0000259" key="1">
    <source>
        <dbReference type="Pfam" id="PF25056"/>
    </source>
</evidence>
<dbReference type="EMBL" id="JACRAF010000025">
    <property type="protein sequence ID" value="MBI4921951.1"/>
    <property type="molecule type" value="Genomic_DNA"/>
</dbReference>
<dbReference type="InterPro" id="IPR056695">
    <property type="entry name" value="DUF7793"/>
</dbReference>
<dbReference type="Pfam" id="PF25056">
    <property type="entry name" value="DUF7793"/>
    <property type="match status" value="1"/>
</dbReference>
<evidence type="ECO:0000313" key="3">
    <source>
        <dbReference type="Proteomes" id="UP000782610"/>
    </source>
</evidence>
<dbReference type="Gene3D" id="3.40.1680.10">
    <property type="entry name" value="yp_829618.1 domain like"/>
    <property type="match status" value="1"/>
</dbReference>
<sequence>MENEQTSRVASIWVGDDGIARIIHVPGAEVTLEDARETMAAYKKLNNGKRLPLFIDTKTMKSLSRDARHFYASDEAAACASAAAIIVGTPVSRVLGNFYLGLSNPHLPTRLFSEEGEALAWLQGFAA</sequence>
<dbReference type="Proteomes" id="UP000782610">
    <property type="component" value="Unassembled WGS sequence"/>
</dbReference>
<dbReference type="AlphaFoldDB" id="A0A933NYE5"/>
<dbReference type="Gene3D" id="3.40.970.30">
    <property type="entry name" value="yp_829618.1 like domains"/>
    <property type="match status" value="1"/>
</dbReference>
<reference evidence="2" key="1">
    <citation type="submission" date="2020-07" db="EMBL/GenBank/DDBJ databases">
        <title>Huge and variable diversity of episymbiotic CPR bacteria and DPANN archaea in groundwater ecosystems.</title>
        <authorList>
            <person name="He C.Y."/>
            <person name="Keren R."/>
            <person name="Whittaker M."/>
            <person name="Farag I.F."/>
            <person name="Doudna J."/>
            <person name="Cate J.H.D."/>
            <person name="Banfield J.F."/>
        </authorList>
    </citation>
    <scope>NUCLEOTIDE SEQUENCE</scope>
    <source>
        <strain evidence="2">NC_groundwater_1586_Pr3_B-0.1um_66_15</strain>
    </source>
</reference>
<protein>
    <submittedName>
        <fullName evidence="2">STAS/SEC14 domain-containing protein</fullName>
    </submittedName>
</protein>
<evidence type="ECO:0000313" key="2">
    <source>
        <dbReference type="EMBL" id="MBI4921951.1"/>
    </source>
</evidence>
<proteinExistence type="predicted"/>